<dbReference type="EMBL" id="JACASE010000003">
    <property type="protein sequence ID" value="KAF6485682.1"/>
    <property type="molecule type" value="Genomic_DNA"/>
</dbReference>
<keyword evidence="2" id="KW-0812">Transmembrane</keyword>
<dbReference type="AlphaFoldDB" id="A0A7J8IP66"/>
<feature type="transmembrane region" description="Helical" evidence="2">
    <location>
        <begin position="137"/>
        <end position="158"/>
    </location>
</feature>
<evidence type="ECO:0000313" key="3">
    <source>
        <dbReference type="EMBL" id="KAF6485682.1"/>
    </source>
</evidence>
<comment type="caution">
    <text evidence="3">The sequence shown here is derived from an EMBL/GenBank/DDBJ whole genome shotgun (WGS) entry which is preliminary data.</text>
</comment>
<keyword evidence="2" id="KW-1133">Transmembrane helix</keyword>
<keyword evidence="4" id="KW-1185">Reference proteome</keyword>
<evidence type="ECO:0000256" key="2">
    <source>
        <dbReference type="SAM" id="Phobius"/>
    </source>
</evidence>
<keyword evidence="2" id="KW-0472">Membrane</keyword>
<organism evidence="3 4">
    <name type="scientific">Rousettus aegyptiacus</name>
    <name type="common">Egyptian fruit bat</name>
    <name type="synonym">Pteropus aegyptiacus</name>
    <dbReference type="NCBI Taxonomy" id="9407"/>
    <lineage>
        <taxon>Eukaryota</taxon>
        <taxon>Metazoa</taxon>
        <taxon>Chordata</taxon>
        <taxon>Craniata</taxon>
        <taxon>Vertebrata</taxon>
        <taxon>Euteleostomi</taxon>
        <taxon>Mammalia</taxon>
        <taxon>Eutheria</taxon>
        <taxon>Laurasiatheria</taxon>
        <taxon>Chiroptera</taxon>
        <taxon>Yinpterochiroptera</taxon>
        <taxon>Pteropodoidea</taxon>
        <taxon>Pteropodidae</taxon>
        <taxon>Rousettinae</taxon>
        <taxon>Rousettus</taxon>
    </lineage>
</organism>
<feature type="region of interest" description="Disordered" evidence="1">
    <location>
        <begin position="27"/>
        <end position="51"/>
    </location>
</feature>
<accession>A0A7J8IP66</accession>
<proteinExistence type="predicted"/>
<dbReference type="Proteomes" id="UP000593571">
    <property type="component" value="Unassembled WGS sequence"/>
</dbReference>
<protein>
    <submittedName>
        <fullName evidence="3">Uncharacterized protein</fullName>
    </submittedName>
</protein>
<name>A0A7J8IP66_ROUAE</name>
<evidence type="ECO:0000313" key="4">
    <source>
        <dbReference type="Proteomes" id="UP000593571"/>
    </source>
</evidence>
<evidence type="ECO:0000256" key="1">
    <source>
        <dbReference type="SAM" id="MobiDB-lite"/>
    </source>
</evidence>
<reference evidence="3 4" key="1">
    <citation type="journal article" date="2020" name="Nature">
        <title>Six reference-quality genomes reveal evolution of bat adaptations.</title>
        <authorList>
            <person name="Jebb D."/>
            <person name="Huang Z."/>
            <person name="Pippel M."/>
            <person name="Hughes G.M."/>
            <person name="Lavrichenko K."/>
            <person name="Devanna P."/>
            <person name="Winkler S."/>
            <person name="Jermiin L.S."/>
            <person name="Skirmuntt E.C."/>
            <person name="Katzourakis A."/>
            <person name="Burkitt-Gray L."/>
            <person name="Ray D.A."/>
            <person name="Sullivan K.A.M."/>
            <person name="Roscito J.G."/>
            <person name="Kirilenko B.M."/>
            <person name="Davalos L.M."/>
            <person name="Corthals A.P."/>
            <person name="Power M.L."/>
            <person name="Jones G."/>
            <person name="Ransome R.D."/>
            <person name="Dechmann D.K.N."/>
            <person name="Locatelli A.G."/>
            <person name="Puechmaille S.J."/>
            <person name="Fedrigo O."/>
            <person name="Jarvis E.D."/>
            <person name="Hiller M."/>
            <person name="Vernes S.C."/>
            <person name="Myers E.W."/>
            <person name="Teeling E.C."/>
        </authorList>
    </citation>
    <scope>NUCLEOTIDE SEQUENCE [LARGE SCALE GENOMIC DNA]</scope>
    <source>
        <strain evidence="3">MRouAeg1</strain>
        <tissue evidence="3">Muscle</tissue>
    </source>
</reference>
<gene>
    <name evidence="3" type="ORF">HJG63_010813</name>
</gene>
<feature type="compositionally biased region" description="Basic and acidic residues" evidence="1">
    <location>
        <begin position="41"/>
        <end position="51"/>
    </location>
</feature>
<sequence>MTGVLMRRRRCIGAKAVRMEAGIGATCLPAKDGRPPPGPGRGEKTRPRNLPEEPALLTLDFGRLAFRPSREQTSVVSASHLRDDRQARTAKNRMASTQATLCGGAGCARCWESPRRCRDVPGPRAGHGSRGGGGGRAFPFSLGSVAFLVFVTLMYYLFQMERIQIKAREKINCQINP</sequence>